<dbReference type="Proteomes" id="UP000483379">
    <property type="component" value="Unassembled WGS sequence"/>
</dbReference>
<dbReference type="AlphaFoldDB" id="A0A6M0JZW9"/>
<dbReference type="Gene3D" id="1.20.120.160">
    <property type="entry name" value="HPT domain"/>
    <property type="match status" value="1"/>
</dbReference>
<dbReference type="RefSeq" id="WP_164452038.1">
    <property type="nucleotide sequence ID" value="NZ_JAAIJQ010000015.1"/>
</dbReference>
<gene>
    <name evidence="1" type="ORF">G3446_06930</name>
</gene>
<name>A0A6M0JZW9_9GAMM</name>
<dbReference type="InterPro" id="IPR036641">
    <property type="entry name" value="HPT_dom_sf"/>
</dbReference>
<proteinExistence type="predicted"/>
<evidence type="ECO:0000313" key="2">
    <source>
        <dbReference type="Proteomes" id="UP000483379"/>
    </source>
</evidence>
<accession>A0A6M0JZW9</accession>
<protein>
    <recommendedName>
        <fullName evidence="3">Hpt domain-containing protein</fullName>
    </recommendedName>
</protein>
<organism evidence="1 2">
    <name type="scientific">Thiorhodococcus minor</name>
    <dbReference type="NCBI Taxonomy" id="57489"/>
    <lineage>
        <taxon>Bacteria</taxon>
        <taxon>Pseudomonadati</taxon>
        <taxon>Pseudomonadota</taxon>
        <taxon>Gammaproteobacteria</taxon>
        <taxon>Chromatiales</taxon>
        <taxon>Chromatiaceae</taxon>
        <taxon>Thiorhodococcus</taxon>
    </lineage>
</organism>
<sequence length="124" mass="12761">MPTTAANDVYDPDLALARAGGRAEVRDRMLIGLLDLLDDPACGGRLLAVQRYGSERAACREAAHRAAGVARQAATRQLETLLRALEQALEAGDLEEAGRLGADLPAIIAAVCNAVAHAGSSGSG</sequence>
<dbReference type="GO" id="GO:0000160">
    <property type="term" value="P:phosphorelay signal transduction system"/>
    <property type="evidence" value="ECO:0007669"/>
    <property type="project" value="InterPro"/>
</dbReference>
<comment type="caution">
    <text evidence="1">The sequence shown here is derived from an EMBL/GenBank/DDBJ whole genome shotgun (WGS) entry which is preliminary data.</text>
</comment>
<evidence type="ECO:0008006" key="3">
    <source>
        <dbReference type="Google" id="ProtNLM"/>
    </source>
</evidence>
<dbReference type="SUPFAM" id="SSF47226">
    <property type="entry name" value="Histidine-containing phosphotransfer domain, HPT domain"/>
    <property type="match status" value="1"/>
</dbReference>
<evidence type="ECO:0000313" key="1">
    <source>
        <dbReference type="EMBL" id="NEV61625.1"/>
    </source>
</evidence>
<dbReference type="EMBL" id="JAAIJQ010000015">
    <property type="protein sequence ID" value="NEV61625.1"/>
    <property type="molecule type" value="Genomic_DNA"/>
</dbReference>
<reference evidence="1 2" key="1">
    <citation type="submission" date="2020-02" db="EMBL/GenBank/DDBJ databases">
        <title>Genome sequences of Thiorhodococcus mannitoliphagus and Thiorhodococcus minor, purple sulfur photosynthetic bacteria in the gammaproteobacterial family, Chromatiaceae.</title>
        <authorList>
            <person name="Aviles F.A."/>
            <person name="Meyer T.E."/>
            <person name="Kyndt J.A."/>
        </authorList>
    </citation>
    <scope>NUCLEOTIDE SEQUENCE [LARGE SCALE GENOMIC DNA]</scope>
    <source>
        <strain evidence="1 2">DSM 11518</strain>
    </source>
</reference>
<keyword evidence="2" id="KW-1185">Reference proteome</keyword>